<dbReference type="InterPro" id="IPR000938">
    <property type="entry name" value="CAP-Gly_domain"/>
</dbReference>
<dbReference type="AlphaFoldDB" id="A0A0E9NLW0"/>
<dbReference type="GO" id="GO:0005874">
    <property type="term" value="C:microtubule"/>
    <property type="evidence" value="ECO:0007669"/>
    <property type="project" value="UniProtKB-KW"/>
</dbReference>
<feature type="compositionally biased region" description="Polar residues" evidence="9">
    <location>
        <begin position="168"/>
        <end position="177"/>
    </location>
</feature>
<dbReference type="OMA" id="LFEMEPV"/>
<reference evidence="11 12" key="1">
    <citation type="journal article" date="2011" name="J. Gen. Appl. Microbiol.">
        <title>Draft genome sequencing of the enigmatic yeast Saitoella complicata.</title>
        <authorList>
            <person name="Nishida H."/>
            <person name="Hamamoto M."/>
            <person name="Sugiyama J."/>
        </authorList>
    </citation>
    <scope>NUCLEOTIDE SEQUENCE [LARGE SCALE GENOMIC DNA]</scope>
    <source>
        <strain evidence="11 12">NRRL Y-17804</strain>
    </source>
</reference>
<dbReference type="PROSITE" id="PS50245">
    <property type="entry name" value="CAP_GLY_2"/>
    <property type="match status" value="1"/>
</dbReference>
<dbReference type="InterPro" id="IPR036859">
    <property type="entry name" value="CAP-Gly_dom_sf"/>
</dbReference>
<reference evidence="11 12" key="3">
    <citation type="journal article" date="2015" name="Genome Announc.">
        <title>Draft Genome Sequence of the Archiascomycetous Yeast Saitoella complicata.</title>
        <authorList>
            <person name="Yamauchi K."/>
            <person name="Kondo S."/>
            <person name="Hamamoto M."/>
            <person name="Takahashi Y."/>
            <person name="Ogura Y."/>
            <person name="Hayashi T."/>
            <person name="Nishida H."/>
        </authorList>
    </citation>
    <scope>NUCLEOTIDE SEQUENCE [LARGE SCALE GENOMIC DNA]</scope>
    <source>
        <strain evidence="11 12">NRRL Y-17804</strain>
    </source>
</reference>
<comment type="similarity">
    <text evidence="2">Belongs to the dynactin 150 kDa subunit family.</text>
</comment>
<evidence type="ECO:0000256" key="5">
    <source>
        <dbReference type="ARBA" id="ARBA00023017"/>
    </source>
</evidence>
<dbReference type="Proteomes" id="UP000033140">
    <property type="component" value="Unassembled WGS sequence"/>
</dbReference>
<feature type="coiled-coil region" evidence="8">
    <location>
        <begin position="266"/>
        <end position="512"/>
    </location>
</feature>
<dbReference type="PANTHER" id="PTHR18916">
    <property type="entry name" value="DYNACTIN 1-RELATED MICROTUBULE-BINDING"/>
    <property type="match status" value="1"/>
</dbReference>
<feature type="region of interest" description="Disordered" evidence="9">
    <location>
        <begin position="86"/>
        <end position="263"/>
    </location>
</feature>
<evidence type="ECO:0000256" key="2">
    <source>
        <dbReference type="ARBA" id="ARBA00011010"/>
    </source>
</evidence>
<dbReference type="SMART" id="SM01052">
    <property type="entry name" value="CAP_GLY"/>
    <property type="match status" value="1"/>
</dbReference>
<evidence type="ECO:0000256" key="9">
    <source>
        <dbReference type="SAM" id="MobiDB-lite"/>
    </source>
</evidence>
<evidence type="ECO:0000313" key="12">
    <source>
        <dbReference type="Proteomes" id="UP000033140"/>
    </source>
</evidence>
<evidence type="ECO:0000256" key="3">
    <source>
        <dbReference type="ARBA" id="ARBA00022490"/>
    </source>
</evidence>
<protein>
    <recommendedName>
        <fullName evidence="10">CAP-Gly domain-containing protein</fullName>
    </recommendedName>
</protein>
<dbReference type="GO" id="GO:0030286">
    <property type="term" value="C:dynein complex"/>
    <property type="evidence" value="ECO:0007669"/>
    <property type="project" value="UniProtKB-KW"/>
</dbReference>
<keyword evidence="7" id="KW-0206">Cytoskeleton</keyword>
<keyword evidence="4" id="KW-0493">Microtubule</keyword>
<feature type="compositionally biased region" description="Polar residues" evidence="9">
    <location>
        <begin position="185"/>
        <end position="194"/>
    </location>
</feature>
<dbReference type="Pfam" id="PF01302">
    <property type="entry name" value="CAP_GLY"/>
    <property type="match status" value="1"/>
</dbReference>
<dbReference type="Pfam" id="PF12455">
    <property type="entry name" value="Dynactin"/>
    <property type="match status" value="1"/>
</dbReference>
<name>A0A0E9NLW0_SAICN</name>
<evidence type="ECO:0000256" key="6">
    <source>
        <dbReference type="ARBA" id="ARBA00023054"/>
    </source>
</evidence>
<evidence type="ECO:0000256" key="1">
    <source>
        <dbReference type="ARBA" id="ARBA00004245"/>
    </source>
</evidence>
<keyword evidence="6 8" id="KW-0175">Coiled coil</keyword>
<feature type="coiled-coil region" evidence="8">
    <location>
        <begin position="943"/>
        <end position="1089"/>
    </location>
</feature>
<feature type="compositionally biased region" description="Low complexity" evidence="9">
    <location>
        <begin position="253"/>
        <end position="263"/>
    </location>
</feature>
<feature type="compositionally biased region" description="Low complexity" evidence="9">
    <location>
        <begin position="114"/>
        <end position="132"/>
    </location>
</feature>
<comment type="caution">
    <text evidence="11">The sequence shown here is derived from an EMBL/GenBank/DDBJ whole genome shotgun (WGS) entry which is preliminary data.</text>
</comment>
<dbReference type="Gene3D" id="2.30.30.190">
    <property type="entry name" value="CAP Gly-rich-like domain"/>
    <property type="match status" value="1"/>
</dbReference>
<reference evidence="11 12" key="2">
    <citation type="journal article" date="2014" name="J. Gen. Appl. Microbiol.">
        <title>The early diverging ascomycetous budding yeast Saitoella complicata has three histone deacetylases belonging to the Clr6, Hos2, and Rpd3 lineages.</title>
        <authorList>
            <person name="Nishida H."/>
            <person name="Matsumoto T."/>
            <person name="Kondo S."/>
            <person name="Hamamoto M."/>
            <person name="Yoshikawa H."/>
        </authorList>
    </citation>
    <scope>NUCLEOTIDE SEQUENCE [LARGE SCALE GENOMIC DNA]</scope>
    <source>
        <strain evidence="11 12">NRRL Y-17804</strain>
    </source>
</reference>
<evidence type="ECO:0000259" key="10">
    <source>
        <dbReference type="PROSITE" id="PS50245"/>
    </source>
</evidence>
<evidence type="ECO:0000313" key="11">
    <source>
        <dbReference type="EMBL" id="GAO50839.1"/>
    </source>
</evidence>
<keyword evidence="3" id="KW-0963">Cytoplasm</keyword>
<evidence type="ECO:0000256" key="4">
    <source>
        <dbReference type="ARBA" id="ARBA00022701"/>
    </source>
</evidence>
<evidence type="ECO:0000256" key="7">
    <source>
        <dbReference type="ARBA" id="ARBA00023212"/>
    </source>
</evidence>
<dbReference type="SUPFAM" id="SSF74924">
    <property type="entry name" value="Cap-Gly domain"/>
    <property type="match status" value="1"/>
</dbReference>
<sequence length="1217" mass="134824">MADRPSSPTKFLPGARVHYAGGKKGPCDGTVRFNGTASFATGRFIGVELDQPVGLNDGSKDGVTYFTCKEGHGVFVRANALTSLKDEDAKSDAGSAASTERLSSRASPVPPPSRDSSISRRQSSIASQSDSRATSPFKIPALPLPRTGTGPRLSMNTNTALPPISAVRRTSGTTPTTVAGRRLSRTPSQTSDTIPTADKPVSSRTPSATALRPPSTVRRLTPVGPALDDKRDTTPVVRPPSSTGTSAARRLESNVSSTSTASSKDFDDLRAKYVKLAKEKMKLEGQLPSLSEEIASLRKRNSALERTLKTLEDEKITMEARDVDHDEIVEMATLDKEMAEEKCEVLTSELEILKEKLEELQLEVEVLREENGGMGRGTTEEEKGSSGWIQMEKQNERLKEALVRLRDISAETEAELKAQLKSAEKELQQAQQVKPLYNITKERLEQSESIVDELRQQLDAAMGAEEMLEDLTEKNLTMSEQLAQMQSTIEDLEALKELADQLEEDHIETEKQMQQEIDYKDMLVRDQTKRIHAMEETTFDYESTIMRFRDLVGVMQADIDSLRRAREMSDTETDQLNARTRTIEDLNLKLQAVSTGSQAKTIDLELGKLQALEAGEQLAIVQLYLPDSFAEHRDAMDVLMKFKRIAFKANLLHQLLQKRPVQTTLRSEDDVAAFTEVLEHLVSINGLSTQFMAYLDKCDVEQFLSFGAVLFELEPVEKTLDRWILAMRQDEVRERPLSEELRGNVALLSHLSEVRLGSTSNASPERYLSLAGSIEQFVSNVEVIISPVRQFVNERITPSDETHVDGSDTLKKLEKVIGQARNAKVVIGRVSSILNGLKSNGSTPDTNALATLEEVASLCRNALNLCRDVTKQLRIAADDAQEKGIPLTTDAVSPALGGLDQARSVLGEVTSALEQLDVRPSHAQQAAKVDKRAHPWVLHARSLKNEAASATAAEEAITRAEAKLINTVTLLKVKDKDLEEAHLKIELLEARMKDVKKQSDEIATLKTQGEAAALRERELTVIVEDLTKDVERLERDLDLMRKAVEDVGPRRGTVTTVSSAEADKQVKRLHALEEEVKTLQSIVARFRAESHKAMTSDALLTKSWLEEPLMVKPISRDPPEATMIRDARALLCTLREFTSEAKVVDLSTSSVFDGSHGRKWVPVKKTARWQVLKDAEEWSKITVRKENMLKTLRMGSRKKEASDTANRKLLPAVKVAG</sequence>
<accession>A0A0E9NLW0</accession>
<proteinExistence type="inferred from homology"/>
<dbReference type="EMBL" id="BACD03000037">
    <property type="protein sequence ID" value="GAO50839.1"/>
    <property type="molecule type" value="Genomic_DNA"/>
</dbReference>
<gene>
    <name evidence="11" type="ORF">G7K_4959-t1</name>
</gene>
<keyword evidence="12" id="KW-1185">Reference proteome</keyword>
<dbReference type="OrthoDB" id="2130750at2759"/>
<keyword evidence="5" id="KW-0243">Dynein</keyword>
<dbReference type="STRING" id="698492.A0A0E9NLW0"/>
<evidence type="ECO:0000256" key="8">
    <source>
        <dbReference type="SAM" id="Coils"/>
    </source>
</evidence>
<comment type="subcellular location">
    <subcellularLocation>
        <location evidence="1">Cytoplasm</location>
        <location evidence="1">Cytoskeleton</location>
    </subcellularLocation>
</comment>
<dbReference type="InterPro" id="IPR022157">
    <property type="entry name" value="Dynactin"/>
</dbReference>
<dbReference type="RefSeq" id="XP_019027474.1">
    <property type="nucleotide sequence ID" value="XM_019169079.1"/>
</dbReference>
<feature type="domain" description="CAP-Gly" evidence="10">
    <location>
        <begin position="35"/>
        <end position="77"/>
    </location>
</feature>
<organism evidence="11 12">
    <name type="scientific">Saitoella complicata (strain BCRC 22490 / CBS 7301 / JCM 7358 / NBRC 10748 / NRRL Y-17804)</name>
    <dbReference type="NCBI Taxonomy" id="698492"/>
    <lineage>
        <taxon>Eukaryota</taxon>
        <taxon>Fungi</taxon>
        <taxon>Dikarya</taxon>
        <taxon>Ascomycota</taxon>
        <taxon>Taphrinomycotina</taxon>
        <taxon>Taphrinomycotina incertae sedis</taxon>
        <taxon>Saitoella</taxon>
    </lineage>
</organism>